<evidence type="ECO:0000256" key="1">
    <source>
        <dbReference type="SAM" id="Coils"/>
    </source>
</evidence>
<accession>A0ABV8WWB3</accession>
<evidence type="ECO:0000313" key="2">
    <source>
        <dbReference type="EMBL" id="MFC4404136.1"/>
    </source>
</evidence>
<comment type="caution">
    <text evidence="2">The sequence shown here is derived from an EMBL/GenBank/DDBJ whole genome shotgun (WGS) entry which is preliminary data.</text>
</comment>
<feature type="coiled-coil region" evidence="1">
    <location>
        <begin position="201"/>
        <end position="249"/>
    </location>
</feature>
<reference evidence="3" key="1">
    <citation type="journal article" date="2019" name="Int. J. Syst. Evol. Microbiol.">
        <title>The Global Catalogue of Microorganisms (GCM) 10K type strain sequencing project: providing services to taxonomists for standard genome sequencing and annotation.</title>
        <authorList>
            <consortium name="The Broad Institute Genomics Platform"/>
            <consortium name="The Broad Institute Genome Sequencing Center for Infectious Disease"/>
            <person name="Wu L."/>
            <person name="Ma J."/>
        </authorList>
    </citation>
    <scope>NUCLEOTIDE SEQUENCE [LARGE SCALE GENOMIC DNA]</scope>
    <source>
        <strain evidence="3">CCUG 37865</strain>
    </source>
</reference>
<gene>
    <name evidence="2" type="ORF">ACFOY7_13765</name>
</gene>
<protein>
    <submittedName>
        <fullName evidence="2">Uncharacterized protein</fullName>
    </submittedName>
</protein>
<proteinExistence type="predicted"/>
<dbReference type="Proteomes" id="UP001595882">
    <property type="component" value="Unassembled WGS sequence"/>
</dbReference>
<keyword evidence="1" id="KW-0175">Coiled coil</keyword>
<keyword evidence="3" id="KW-1185">Reference proteome</keyword>
<dbReference type="RefSeq" id="WP_390252671.1">
    <property type="nucleotide sequence ID" value="NZ_JBHSDT010000008.1"/>
</dbReference>
<dbReference type="EMBL" id="JBHSDT010000008">
    <property type="protein sequence ID" value="MFC4404136.1"/>
    <property type="molecule type" value="Genomic_DNA"/>
</dbReference>
<evidence type="ECO:0000313" key="3">
    <source>
        <dbReference type="Proteomes" id="UP001595882"/>
    </source>
</evidence>
<organism evidence="2 3">
    <name type="scientific">Gracilibacillus xinjiangensis</name>
    <dbReference type="NCBI Taxonomy" id="1193282"/>
    <lineage>
        <taxon>Bacteria</taxon>
        <taxon>Bacillati</taxon>
        <taxon>Bacillota</taxon>
        <taxon>Bacilli</taxon>
        <taxon>Bacillales</taxon>
        <taxon>Bacillaceae</taxon>
        <taxon>Gracilibacillus</taxon>
    </lineage>
</organism>
<sequence>MDGHLVKSVIMLTGSELKMLYILLINSPLSSVLSMNQVNFASYLEEQMEKLRSHNKEKMQVDIFLKMTELFKLKGLNYSNEKVLFEQSSYIFNQAFHQLSKDNKNLKQAISDNERKSIFIQTHFDKLFSKEPLATPSILLFKDVKVVKNVLSNNRFLSRSHPGNRLLEVIIAILLSKQVQDFNDSDLQLFLNEWQNRFNNYNTLHKQMAELEVERDGVQNDFDENQKIINEIQKQIRHAKQQISLEKKTLQSLLKYADLEKLQVNQSFETNRQAYEEIQQKIGRIYRSHPAQRNSDSFFSQISKTFSSIGTSIQIKNEERKASYYLSEMVEDILSSNVSFKEAEQKRIKDWEKKITDFKKWEKQHKKYQEMLKKELIQWKYQVATIKKNIKELEKENYGLADIPLELNQQLLLEE</sequence>
<name>A0ABV8WWB3_9BACI</name>